<evidence type="ECO:0000313" key="10">
    <source>
        <dbReference type="EMBL" id="TRD20638.1"/>
    </source>
</evidence>
<evidence type="ECO:0000256" key="8">
    <source>
        <dbReference type="PIRSR" id="PIRSR038994-3"/>
    </source>
</evidence>
<feature type="active site" description="Proton donor/acceptor" evidence="6">
    <location>
        <position position="284"/>
    </location>
</feature>
<dbReference type="Gene3D" id="2.30.40.10">
    <property type="entry name" value="Urease, subunit C, domain 1"/>
    <property type="match status" value="1"/>
</dbReference>
<feature type="binding site" evidence="7">
    <location>
        <position position="260"/>
    </location>
    <ligand>
        <name>substrate</name>
    </ligand>
</feature>
<accession>A0A547Q2R7</accession>
<dbReference type="PIRSF" id="PIRSF038994">
    <property type="entry name" value="NagA"/>
    <property type="match status" value="1"/>
</dbReference>
<organism evidence="10 11">
    <name type="scientific">Palleronia caenipelagi</name>
    <dbReference type="NCBI Taxonomy" id="2489174"/>
    <lineage>
        <taxon>Bacteria</taxon>
        <taxon>Pseudomonadati</taxon>
        <taxon>Pseudomonadota</taxon>
        <taxon>Alphaproteobacteria</taxon>
        <taxon>Rhodobacterales</taxon>
        <taxon>Roseobacteraceae</taxon>
        <taxon>Palleronia</taxon>
    </lineage>
</organism>
<feature type="binding site" evidence="8">
    <location>
        <position position="138"/>
    </location>
    <ligand>
        <name>Zn(2+)</name>
        <dbReference type="ChEBI" id="CHEBI:29105"/>
    </ligand>
</feature>
<dbReference type="InterPro" id="IPR032466">
    <property type="entry name" value="Metal_Hydrolase"/>
</dbReference>
<evidence type="ECO:0000256" key="6">
    <source>
        <dbReference type="PIRSR" id="PIRSR038994-1"/>
    </source>
</evidence>
<dbReference type="GO" id="GO:0006046">
    <property type="term" value="P:N-acetylglucosamine catabolic process"/>
    <property type="evidence" value="ECO:0007669"/>
    <property type="project" value="TreeGrafter"/>
</dbReference>
<gene>
    <name evidence="10" type="primary">nagA</name>
    <name evidence="10" type="ORF">FEV53_10095</name>
</gene>
<evidence type="ECO:0000256" key="4">
    <source>
        <dbReference type="ARBA" id="ARBA00023277"/>
    </source>
</evidence>
<name>A0A547Q2R7_9RHOB</name>
<feature type="binding site" evidence="7">
    <location>
        <position position="236"/>
    </location>
    <ligand>
        <name>substrate</name>
    </ligand>
</feature>
<proteinExistence type="inferred from homology"/>
<dbReference type="RefSeq" id="WP_142834693.1">
    <property type="nucleotide sequence ID" value="NZ_VFSV01000014.1"/>
</dbReference>
<evidence type="ECO:0000256" key="5">
    <source>
        <dbReference type="PIRNR" id="PIRNR038994"/>
    </source>
</evidence>
<evidence type="ECO:0000256" key="3">
    <source>
        <dbReference type="ARBA" id="ARBA00022801"/>
    </source>
</evidence>
<feature type="binding site" evidence="8">
    <location>
        <position position="204"/>
    </location>
    <ligand>
        <name>Zn(2+)</name>
        <dbReference type="ChEBI" id="CHEBI:29105"/>
    </ligand>
</feature>
<dbReference type="InterPro" id="IPR011059">
    <property type="entry name" value="Metal-dep_hydrolase_composite"/>
</dbReference>
<keyword evidence="11" id="KW-1185">Reference proteome</keyword>
<dbReference type="PANTHER" id="PTHR11113">
    <property type="entry name" value="N-ACETYLGLUCOSAMINE-6-PHOSPHATE DEACETYLASE"/>
    <property type="match status" value="1"/>
</dbReference>
<feature type="binding site" evidence="7">
    <location>
        <begin position="317"/>
        <end position="319"/>
    </location>
    <ligand>
        <name>substrate</name>
    </ligand>
</feature>
<sequence length="385" mass="39987">MTPSDLVGERVVVLRNARIFDGTRLIDGQALRFENGVLSACAAEAEIGGGAHVWDFDGDVVSPGFVDLQVNGGGGIMFNGRPDVQTVAQIARAHRNLGTTTILPTLITDTPDQTRDAIAATIEAVQHGVPGVAGLHLEGPHLSVARKGAHDPALIRQMEPADLDALCAAARALPVLMVTLAPESVTETQVATLTEAGVIVSLGHTDADFDTCFRYIDAGARCVTHLFNAMSQLGSRSPGLVGAALSNGTVSAGLIADAVHVHPQTIRAAWAAKTGPGAIFLVSDAMAVAGTDSDGFDLGGRRITRRNGVLTLADGTLAGADLDLTRAISVMVKEVGLTLEQALRAAIETPARLIGRRPAALIPGQAQLSDLIRIRRDLTSAAPLI</sequence>
<evidence type="ECO:0000256" key="7">
    <source>
        <dbReference type="PIRSR" id="PIRSR038994-2"/>
    </source>
</evidence>
<feature type="binding site" evidence="8">
    <location>
        <position position="225"/>
    </location>
    <ligand>
        <name>Zn(2+)</name>
        <dbReference type="ChEBI" id="CHEBI:29105"/>
    </ligand>
</feature>
<dbReference type="Gene3D" id="3.20.20.140">
    <property type="entry name" value="Metal-dependent hydrolases"/>
    <property type="match status" value="1"/>
</dbReference>
<dbReference type="EC" id="3.5.1.25" evidence="10"/>
<reference evidence="10 11" key="1">
    <citation type="submission" date="2019-06" db="EMBL/GenBank/DDBJ databases">
        <title>Paenimaribius caenipelagi gen. nov., sp. nov., isolated from a tidal flat.</title>
        <authorList>
            <person name="Yoon J.-H."/>
        </authorList>
    </citation>
    <scope>NUCLEOTIDE SEQUENCE [LARGE SCALE GENOMIC DNA]</scope>
    <source>
        <strain evidence="10 11">JBTF-M29</strain>
    </source>
</reference>
<protein>
    <submittedName>
        <fullName evidence="10">N-acetylglucosamine-6-phosphate deacetylase</fullName>
        <ecNumber evidence="10">3.5.1.25</ecNumber>
    </submittedName>
</protein>
<dbReference type="InterPro" id="IPR003764">
    <property type="entry name" value="GlcNAc_6-P_deAcase"/>
</dbReference>
<dbReference type="AlphaFoldDB" id="A0A547Q2R7"/>
<evidence type="ECO:0000259" key="9">
    <source>
        <dbReference type="Pfam" id="PF01979"/>
    </source>
</evidence>
<dbReference type="OrthoDB" id="9776488at2"/>
<comment type="similarity">
    <text evidence="1 5">Belongs to the metallo-dependent hydrolases superfamily. NagA family.</text>
</comment>
<evidence type="ECO:0000313" key="11">
    <source>
        <dbReference type="Proteomes" id="UP000318590"/>
    </source>
</evidence>
<keyword evidence="4 5" id="KW-0119">Carbohydrate metabolism</keyword>
<evidence type="ECO:0000256" key="1">
    <source>
        <dbReference type="ARBA" id="ARBA00010716"/>
    </source>
</evidence>
<feature type="binding site" evidence="7">
    <location>
        <position position="149"/>
    </location>
    <ligand>
        <name>substrate</name>
    </ligand>
</feature>
<dbReference type="SUPFAM" id="SSF51338">
    <property type="entry name" value="Composite domain of metallo-dependent hydrolases"/>
    <property type="match status" value="1"/>
</dbReference>
<dbReference type="GO" id="GO:0008448">
    <property type="term" value="F:N-acetylglucosamine-6-phosphate deacetylase activity"/>
    <property type="evidence" value="ECO:0007669"/>
    <property type="project" value="UniProtKB-EC"/>
</dbReference>
<dbReference type="PANTHER" id="PTHR11113:SF14">
    <property type="entry name" value="N-ACETYLGLUCOSAMINE-6-PHOSPHATE DEACETYLASE"/>
    <property type="match status" value="1"/>
</dbReference>
<evidence type="ECO:0000256" key="2">
    <source>
        <dbReference type="ARBA" id="ARBA00022723"/>
    </source>
</evidence>
<keyword evidence="2 8" id="KW-0479">Metal-binding</keyword>
<comment type="caution">
    <text evidence="10">The sequence shown here is derived from an EMBL/GenBank/DDBJ whole genome shotgun (WGS) entry which is preliminary data.</text>
</comment>
<feature type="domain" description="Amidohydrolase-related" evidence="9">
    <location>
        <begin position="60"/>
        <end position="356"/>
    </location>
</feature>
<feature type="binding site" evidence="7">
    <location>
        <begin position="228"/>
        <end position="229"/>
    </location>
    <ligand>
        <name>substrate</name>
    </ligand>
</feature>
<dbReference type="Pfam" id="PF01979">
    <property type="entry name" value="Amidohydro_1"/>
    <property type="match status" value="1"/>
</dbReference>
<dbReference type="Proteomes" id="UP000318590">
    <property type="component" value="Unassembled WGS sequence"/>
</dbReference>
<keyword evidence="3 5" id="KW-0378">Hydrolase</keyword>
<comment type="cofactor">
    <cofactor evidence="8">
        <name>a divalent metal cation</name>
        <dbReference type="ChEBI" id="CHEBI:60240"/>
    </cofactor>
    <text evidence="8">Binds 1 divalent metal cation per subunit.</text>
</comment>
<dbReference type="EMBL" id="VFSV01000014">
    <property type="protein sequence ID" value="TRD20638.1"/>
    <property type="molecule type" value="Genomic_DNA"/>
</dbReference>
<dbReference type="GO" id="GO:0046872">
    <property type="term" value="F:metal ion binding"/>
    <property type="evidence" value="ECO:0007669"/>
    <property type="project" value="UniProtKB-KW"/>
</dbReference>
<dbReference type="NCBIfam" id="TIGR00221">
    <property type="entry name" value="nagA"/>
    <property type="match status" value="1"/>
</dbReference>
<dbReference type="SUPFAM" id="SSF51556">
    <property type="entry name" value="Metallo-dependent hydrolases"/>
    <property type="match status" value="1"/>
</dbReference>
<dbReference type="InterPro" id="IPR006680">
    <property type="entry name" value="Amidohydro-rel"/>
</dbReference>